<dbReference type="Gene3D" id="2.30.30.140">
    <property type="match status" value="1"/>
</dbReference>
<feature type="compositionally biased region" description="Basic and acidic residues" evidence="1">
    <location>
        <begin position="1331"/>
        <end position="1344"/>
    </location>
</feature>
<feature type="compositionally biased region" description="Basic and acidic residues" evidence="1">
    <location>
        <begin position="384"/>
        <end position="411"/>
    </location>
</feature>
<feature type="region of interest" description="Disordered" evidence="1">
    <location>
        <begin position="1543"/>
        <end position="1597"/>
    </location>
</feature>
<feature type="region of interest" description="Disordered" evidence="1">
    <location>
        <begin position="357"/>
        <end position="414"/>
    </location>
</feature>
<dbReference type="SMART" id="SM00293">
    <property type="entry name" value="PWWP"/>
    <property type="match status" value="1"/>
</dbReference>
<dbReference type="PANTHER" id="PTHR42851:SF4">
    <property type="entry name" value="PWWP DOMAIN-CONTAINING PROTEIN"/>
    <property type="match status" value="1"/>
</dbReference>
<organism evidence="3 4">
    <name type="scientific">Anisodus tanguticus</name>
    <dbReference type="NCBI Taxonomy" id="243964"/>
    <lineage>
        <taxon>Eukaryota</taxon>
        <taxon>Viridiplantae</taxon>
        <taxon>Streptophyta</taxon>
        <taxon>Embryophyta</taxon>
        <taxon>Tracheophyta</taxon>
        <taxon>Spermatophyta</taxon>
        <taxon>Magnoliopsida</taxon>
        <taxon>eudicotyledons</taxon>
        <taxon>Gunneridae</taxon>
        <taxon>Pentapetalae</taxon>
        <taxon>asterids</taxon>
        <taxon>lamiids</taxon>
        <taxon>Solanales</taxon>
        <taxon>Solanaceae</taxon>
        <taxon>Solanoideae</taxon>
        <taxon>Hyoscyameae</taxon>
        <taxon>Anisodus</taxon>
    </lineage>
</organism>
<dbReference type="InterPro" id="IPR053063">
    <property type="entry name" value="PWWP_domain_containing_PDP"/>
</dbReference>
<feature type="region of interest" description="Disordered" evidence="1">
    <location>
        <begin position="1036"/>
        <end position="1077"/>
    </location>
</feature>
<feature type="compositionally biased region" description="Basic and acidic residues" evidence="1">
    <location>
        <begin position="308"/>
        <end position="340"/>
    </location>
</feature>
<feature type="compositionally biased region" description="Basic residues" evidence="1">
    <location>
        <begin position="1568"/>
        <end position="1579"/>
    </location>
</feature>
<feature type="region of interest" description="Disordered" evidence="1">
    <location>
        <begin position="457"/>
        <end position="488"/>
    </location>
</feature>
<feature type="region of interest" description="Disordered" evidence="1">
    <location>
        <begin position="1"/>
        <end position="43"/>
    </location>
</feature>
<feature type="compositionally biased region" description="Basic and acidic residues" evidence="1">
    <location>
        <begin position="288"/>
        <end position="298"/>
    </location>
</feature>
<dbReference type="PROSITE" id="PS50812">
    <property type="entry name" value="PWWP"/>
    <property type="match status" value="1"/>
</dbReference>
<name>A0AAE1RQV4_9SOLA</name>
<dbReference type="PANTHER" id="PTHR42851">
    <property type="entry name" value="ALDOLASE-RELATED"/>
    <property type="match status" value="1"/>
</dbReference>
<evidence type="ECO:0000313" key="4">
    <source>
        <dbReference type="Proteomes" id="UP001291623"/>
    </source>
</evidence>
<dbReference type="CDD" id="cd05162">
    <property type="entry name" value="PWWP"/>
    <property type="match status" value="1"/>
</dbReference>
<evidence type="ECO:0000313" key="3">
    <source>
        <dbReference type="EMBL" id="KAK4356173.1"/>
    </source>
</evidence>
<comment type="caution">
    <text evidence="3">The sequence shown here is derived from an EMBL/GenBank/DDBJ whole genome shotgun (WGS) entry which is preliminary data.</text>
</comment>
<feature type="compositionally biased region" description="Acidic residues" evidence="1">
    <location>
        <begin position="1349"/>
        <end position="1364"/>
    </location>
</feature>
<accession>A0AAE1RQV4</accession>
<feature type="compositionally biased region" description="Basic and acidic residues" evidence="1">
    <location>
        <begin position="1306"/>
        <end position="1318"/>
    </location>
</feature>
<dbReference type="SUPFAM" id="SSF63748">
    <property type="entry name" value="Tudor/PWWP/MBT"/>
    <property type="match status" value="1"/>
</dbReference>
<feature type="region of interest" description="Disordered" evidence="1">
    <location>
        <begin position="263"/>
        <end position="343"/>
    </location>
</feature>
<feature type="compositionally biased region" description="Low complexity" evidence="1">
    <location>
        <begin position="1"/>
        <end position="22"/>
    </location>
</feature>
<feature type="compositionally biased region" description="Basic and acidic residues" evidence="1">
    <location>
        <begin position="1553"/>
        <end position="1567"/>
    </location>
</feature>
<evidence type="ECO:0000259" key="2">
    <source>
        <dbReference type="PROSITE" id="PS50812"/>
    </source>
</evidence>
<dbReference type="Proteomes" id="UP001291623">
    <property type="component" value="Unassembled WGS sequence"/>
</dbReference>
<feature type="compositionally biased region" description="Acidic residues" evidence="1">
    <location>
        <begin position="27"/>
        <end position="43"/>
    </location>
</feature>
<feature type="domain" description="PWWP" evidence="2">
    <location>
        <begin position="1105"/>
        <end position="1166"/>
    </location>
</feature>
<gene>
    <name evidence="3" type="ORF">RND71_025144</name>
</gene>
<protein>
    <recommendedName>
        <fullName evidence="2">PWWP domain-containing protein</fullName>
    </recommendedName>
</protein>
<reference evidence="3" key="1">
    <citation type="submission" date="2023-12" db="EMBL/GenBank/DDBJ databases">
        <title>Genome assembly of Anisodus tanguticus.</title>
        <authorList>
            <person name="Wang Y.-J."/>
        </authorList>
    </citation>
    <scope>NUCLEOTIDE SEQUENCE</scope>
    <source>
        <strain evidence="3">KB-2021</strain>
        <tissue evidence="3">Leaf</tissue>
    </source>
</reference>
<keyword evidence="4" id="KW-1185">Reference proteome</keyword>
<feature type="compositionally biased region" description="Basic and acidic residues" evidence="1">
    <location>
        <begin position="1036"/>
        <end position="1070"/>
    </location>
</feature>
<dbReference type="EMBL" id="JAVYJV010000013">
    <property type="protein sequence ID" value="KAK4356173.1"/>
    <property type="molecule type" value="Genomic_DNA"/>
</dbReference>
<dbReference type="InterPro" id="IPR000313">
    <property type="entry name" value="PWWP_dom"/>
</dbReference>
<dbReference type="Pfam" id="PF00855">
    <property type="entry name" value="PWWP"/>
    <property type="match status" value="1"/>
</dbReference>
<sequence length="1700" mass="184626">MDEQEGVSSVTSVSEPTVGPTVHEGDETLMEQADEPYNEEDGGEIMVEVVGSDVFVDGVCGDGGELGHEGSGKEDTLDAQLTDAKDLSTRAGQVDDGNTGNGVEGVLDVAGSSMDVSKTAGAEIVPGVPSVTACSVVEKVNFSVSDEDVEGNVVRSTESSAHADLASVDVAGSSGGVSETVDNEADPMLPSETADRVIEEEAKGNVVRSTVSIEGSVAPADLTPQRVGVSDDGVWNPGIEPLVGSSSFVPNYSLNLETEEAGNLRLDSSEKDESSVREIASEENISSHSRDQISDHPAEGTVSGDSGVLEKTRSEVEIMETDVRDQQRDDLGNKDEDSHQDSGLVQKTCSEVETMETNVHDQETVDLGNKDEDSHQDSGLVQKTRSEVETMETDVHDQETVGLGNKDENSHQDSGMVQKAHSEAETMETDVCDLERDHLGDKDEDSHQDSGMIHKTHSEVETMETDVHDQETVGLGNKDENTHPDVEPMETDVYDQDGGLLSKDKNNNSNAVIEPLEIINHDDQIINTCHQVPAGHDNLGVDIPASQDSASNCSDDAISLRPNSQIPEDKAGDIKVVSGDSRLSVEHTPVAHDHCLGITGKNVPSHPGKQEHGLVEDLAAENGLIGSSCEKANHAEVQEFKVDNMHEDENDLVLCTQSETSHMETQSGNHKEVSVECSEISSCKAPILADNGSLGGSDELPDVQPKVADGVSEVTHDNVPHSVQASAHDTGNLEEMEVEGAHHDTTGTLTFPINDESLHIVEIDARLENDARIGPLETAYEPACRNDGASVEIDKDGDAQLGITTTSLSCTVDETIVSLETIVSTTEMNNRDETNCLPAGLDSDMSLQHVENESLLPFDNYAGKEGDPQVSSVSCNDDVMTEVPEGTSLAFQDTSKTSDSDAAEDVALEEVPAQCHDLAHDTEKGAVTGMHSNITEESESSVNQEGVVEHVEMDHDAGNATTADKVLNEENNSNVEGAIKSQAAINSGADVPPPVRDQIVETCNSDTSNAKMNQANEDQDSFKENEGLDFHVDAPDMKVTDEPENGEAEKLHPDTVQESSEQDKETEEVAPKTSHAVMSNEKHVSLLKLHPGYLVQPEDEGEYSISDLVWGKVRSHPWWPGQIFDPSDASEKAIKHHKKERFLVAYFGDRTFAWNDASVLRPFCSHFSQIEKQSNSETFQNSISCALEEVSRRVELGLSCSCTHEESYDEISCQIVENAGICEESSKRYGVDKSTGVTSFGPDKLMHYMKALAVSPTCRADRLDLTIARAQLVAFCHFKGYRLPPEFLLSGELLESDADVPSAIDDNGHASEDNEKHPTSKASVHKRKHSSKDSSQHKMKERSLSELMDNMECEYSPDGEDDSDEKTLTSSKKRKAVDSRTDRLDKKTSVYAAKVSTAAPKPSFHVGECIQRVASQLTCPASLVKCNSDQSGADVQLQDSPKGKVVSPTELPSPKEFLSQLQLVAWAPLKGYNLKTITTFFSCFRNSVVVRQKRQNSSTGKPGGGQKKRALQTVAGFAEEFEFDDVNDSYWIDRVVQNYGEEQPLQNSQSGEGGEHHLTVHDPEKSNRPGRRSYTRKRKPSADHDMTPSVPPEDIEKRKHEPAELILIFAEGGPLPSEMNLNKMFRRFGPLKELETEVHQESSRARVVFKRGSDAEVAHSSVGKFNIFGSRQVTYELSYTPVISFKPMLLTITPDLEGAL</sequence>
<feature type="compositionally biased region" description="Basic and acidic residues" evidence="1">
    <location>
        <begin position="457"/>
        <end position="486"/>
    </location>
</feature>
<feature type="compositionally biased region" description="Basic and acidic residues" evidence="1">
    <location>
        <begin position="267"/>
        <end position="280"/>
    </location>
</feature>
<evidence type="ECO:0000256" key="1">
    <source>
        <dbReference type="SAM" id="MobiDB-lite"/>
    </source>
</evidence>
<feature type="compositionally biased region" description="Basic and acidic residues" evidence="1">
    <location>
        <begin position="358"/>
        <end position="376"/>
    </location>
</feature>
<proteinExistence type="predicted"/>
<feature type="region of interest" description="Disordered" evidence="1">
    <location>
        <begin position="1300"/>
        <end position="1381"/>
    </location>
</feature>